<evidence type="ECO:0000313" key="2">
    <source>
        <dbReference type="EMBL" id="KAL1205899.1"/>
    </source>
</evidence>
<gene>
    <name evidence="2" type="ORF">V5N11_017981</name>
</gene>
<dbReference type="AlphaFoldDB" id="A0ABD1ARI2"/>
<evidence type="ECO:0000313" key="3">
    <source>
        <dbReference type="Proteomes" id="UP001558713"/>
    </source>
</evidence>
<sequence length="79" mass="8800">MVVAYFVVGEVIKPNAIALKIASVGVIVVLIIWGLMVRFYEWVQSKRTKLRGPKSGLVWEGFTTLEEAIGVTPKVKVIR</sequence>
<reference evidence="2 3" key="1">
    <citation type="submission" date="2024-04" db="EMBL/GenBank/DDBJ databases">
        <title>Genome assembly C_amara_ONT_v2.</title>
        <authorList>
            <person name="Yant L."/>
            <person name="Moore C."/>
            <person name="Slenker M."/>
        </authorList>
    </citation>
    <scope>NUCLEOTIDE SEQUENCE [LARGE SCALE GENOMIC DNA]</scope>
    <source>
        <tissue evidence="2">Leaf</tissue>
    </source>
</reference>
<name>A0ABD1ARI2_CARAN</name>
<proteinExistence type="predicted"/>
<dbReference type="Proteomes" id="UP001558713">
    <property type="component" value="Unassembled WGS sequence"/>
</dbReference>
<keyword evidence="3" id="KW-1185">Reference proteome</keyword>
<protein>
    <submittedName>
        <fullName evidence="2">Uncharacterized protein</fullName>
    </submittedName>
</protein>
<dbReference type="EMBL" id="JBANAX010000510">
    <property type="protein sequence ID" value="KAL1205899.1"/>
    <property type="molecule type" value="Genomic_DNA"/>
</dbReference>
<keyword evidence="1" id="KW-0812">Transmembrane</keyword>
<feature type="transmembrane region" description="Helical" evidence="1">
    <location>
        <begin position="17"/>
        <end position="40"/>
    </location>
</feature>
<comment type="caution">
    <text evidence="2">The sequence shown here is derived from an EMBL/GenBank/DDBJ whole genome shotgun (WGS) entry which is preliminary data.</text>
</comment>
<keyword evidence="1" id="KW-1133">Transmembrane helix</keyword>
<organism evidence="2 3">
    <name type="scientific">Cardamine amara subsp. amara</name>
    <dbReference type="NCBI Taxonomy" id="228776"/>
    <lineage>
        <taxon>Eukaryota</taxon>
        <taxon>Viridiplantae</taxon>
        <taxon>Streptophyta</taxon>
        <taxon>Embryophyta</taxon>
        <taxon>Tracheophyta</taxon>
        <taxon>Spermatophyta</taxon>
        <taxon>Magnoliopsida</taxon>
        <taxon>eudicotyledons</taxon>
        <taxon>Gunneridae</taxon>
        <taxon>Pentapetalae</taxon>
        <taxon>rosids</taxon>
        <taxon>malvids</taxon>
        <taxon>Brassicales</taxon>
        <taxon>Brassicaceae</taxon>
        <taxon>Cardamineae</taxon>
        <taxon>Cardamine</taxon>
    </lineage>
</organism>
<evidence type="ECO:0000256" key="1">
    <source>
        <dbReference type="SAM" id="Phobius"/>
    </source>
</evidence>
<keyword evidence="1" id="KW-0472">Membrane</keyword>
<accession>A0ABD1ARI2</accession>